<evidence type="ECO:0000313" key="1">
    <source>
        <dbReference type="EMBL" id="KAK3046066.1"/>
    </source>
</evidence>
<accession>A0ACC3CWE2</accession>
<feature type="non-terminal residue" evidence="1">
    <location>
        <position position="184"/>
    </location>
</feature>
<organism evidence="1 2">
    <name type="scientific">Coniosporium uncinatum</name>
    <dbReference type="NCBI Taxonomy" id="93489"/>
    <lineage>
        <taxon>Eukaryota</taxon>
        <taxon>Fungi</taxon>
        <taxon>Dikarya</taxon>
        <taxon>Ascomycota</taxon>
        <taxon>Pezizomycotina</taxon>
        <taxon>Dothideomycetes</taxon>
        <taxon>Dothideomycetes incertae sedis</taxon>
        <taxon>Coniosporium</taxon>
    </lineage>
</organism>
<dbReference type="EMBL" id="JAWDJW010010502">
    <property type="protein sequence ID" value="KAK3046066.1"/>
    <property type="molecule type" value="Genomic_DNA"/>
</dbReference>
<gene>
    <name evidence="1" type="ORF">LTS18_013473</name>
</gene>
<proteinExistence type="predicted"/>
<name>A0ACC3CWE2_9PEZI</name>
<comment type="caution">
    <text evidence="1">The sequence shown here is derived from an EMBL/GenBank/DDBJ whole genome shotgun (WGS) entry which is preliminary data.</text>
</comment>
<sequence length="184" mass="20517">MASRRALLRLSTRAAISTNVRQFAPILRTQATHLPRATLAHSQSQIQRQQQRWHSSSDSKSNVYDFNKINEIIKAPTNDSLLIDVREPSEYAAGFIPTARNIPISSNPDALFLPPDEFEERFGFMKPPMGKEVVFYCKAGVRSSAAASMALQHGYENVAEYRGSWLDWEKQGGETSKDTKGGTG</sequence>
<dbReference type="Proteomes" id="UP001186974">
    <property type="component" value="Unassembled WGS sequence"/>
</dbReference>
<evidence type="ECO:0000313" key="2">
    <source>
        <dbReference type="Proteomes" id="UP001186974"/>
    </source>
</evidence>
<protein>
    <submittedName>
        <fullName evidence="1">Uncharacterized protein</fullName>
    </submittedName>
</protein>
<keyword evidence="2" id="KW-1185">Reference proteome</keyword>
<reference evidence="1" key="1">
    <citation type="submission" date="2024-09" db="EMBL/GenBank/DDBJ databases">
        <title>Black Yeasts Isolated from many extreme environments.</title>
        <authorList>
            <person name="Coleine C."/>
            <person name="Stajich J.E."/>
            <person name="Selbmann L."/>
        </authorList>
    </citation>
    <scope>NUCLEOTIDE SEQUENCE</scope>
    <source>
        <strain evidence="1">CCFEE 5737</strain>
    </source>
</reference>